<sequence>MQQAVTAFIAEIQSNPIFQTYDVEAIKQGLVLPLLNHLGWNPFKVDELVPGYRLEGRKAAYALRGERGDLIPIEVVPQRGNAIQDIAGFIGRVIAAEVPMSIATTGIKWRIHLLDDDDDDDDRSPGIKEIALDFMEEAPAALAPKLISLLAKAHVADRSYLSNAKVICSDAKVTEKIIEALTGLISKPNQELIKLVTEEAEDLAGKPIAPSLVEGILKSLPIEKLLETIPDKSIVSPARTAVRRKTYTKKVSRSKSADARLERERGIIEDLKKGDLTYREIAKKYNVSLPTVNTKARKAGIVRPRGRRSGAKRDRSDRNLRLFKK</sequence>
<proteinExistence type="predicted"/>
<dbReference type="Proteomes" id="UP000777784">
    <property type="component" value="Unassembled WGS sequence"/>
</dbReference>
<name>A0A948RZD9_UNCEI</name>
<evidence type="ECO:0000256" key="1">
    <source>
        <dbReference type="SAM" id="MobiDB-lite"/>
    </source>
</evidence>
<feature type="compositionally biased region" description="Basic residues" evidence="1">
    <location>
        <begin position="300"/>
        <end position="310"/>
    </location>
</feature>
<dbReference type="EMBL" id="JAHJDP010000088">
    <property type="protein sequence ID" value="MBU2692384.1"/>
    <property type="molecule type" value="Genomic_DNA"/>
</dbReference>
<feature type="region of interest" description="Disordered" evidence="1">
    <location>
        <begin position="300"/>
        <end position="325"/>
    </location>
</feature>
<evidence type="ECO:0000313" key="3">
    <source>
        <dbReference type="Proteomes" id="UP000777784"/>
    </source>
</evidence>
<comment type="caution">
    <text evidence="2">The sequence shown here is derived from an EMBL/GenBank/DDBJ whole genome shotgun (WGS) entry which is preliminary data.</text>
</comment>
<reference evidence="2" key="1">
    <citation type="submission" date="2021-05" db="EMBL/GenBank/DDBJ databases">
        <title>Energy efficiency and biological interactions define the core microbiome of deep oligotrophic groundwater.</title>
        <authorList>
            <person name="Mehrshad M."/>
            <person name="Lopez-Fernandez M."/>
            <person name="Bell E."/>
            <person name="Bernier-Latmani R."/>
            <person name="Bertilsson S."/>
            <person name="Dopson M."/>
        </authorList>
    </citation>
    <scope>NUCLEOTIDE SEQUENCE</scope>
    <source>
        <strain evidence="2">Modern_marine.mb.64</strain>
    </source>
</reference>
<evidence type="ECO:0000313" key="2">
    <source>
        <dbReference type="EMBL" id="MBU2692384.1"/>
    </source>
</evidence>
<organism evidence="2 3">
    <name type="scientific">Eiseniibacteriota bacterium</name>
    <dbReference type="NCBI Taxonomy" id="2212470"/>
    <lineage>
        <taxon>Bacteria</taxon>
        <taxon>Candidatus Eiseniibacteriota</taxon>
    </lineage>
</organism>
<gene>
    <name evidence="2" type="ORF">KJ970_15785</name>
</gene>
<feature type="compositionally biased region" description="Basic and acidic residues" evidence="1">
    <location>
        <begin position="311"/>
        <end position="325"/>
    </location>
</feature>
<protein>
    <submittedName>
        <fullName evidence="2">Uncharacterized protein</fullName>
    </submittedName>
</protein>
<accession>A0A948RZD9</accession>
<dbReference type="AlphaFoldDB" id="A0A948RZD9"/>